<evidence type="ECO:0000313" key="2">
    <source>
        <dbReference type="EMBL" id="OAI14551.1"/>
    </source>
</evidence>
<comment type="caution">
    <text evidence="2">The sequence shown here is derived from an EMBL/GenBank/DDBJ whole genome shotgun (WGS) entry which is preliminary data.</text>
</comment>
<feature type="chain" id="PRO_5008068920" evidence="1">
    <location>
        <begin position="23"/>
        <end position="226"/>
    </location>
</feature>
<dbReference type="EMBL" id="LUUI01000108">
    <property type="protein sequence ID" value="OAI14551.1"/>
    <property type="molecule type" value="Genomic_DNA"/>
</dbReference>
<keyword evidence="3" id="KW-1185">Reference proteome</keyword>
<dbReference type="Proteomes" id="UP000078476">
    <property type="component" value="Unassembled WGS sequence"/>
</dbReference>
<feature type="signal peptide" evidence="1">
    <location>
        <begin position="1"/>
        <end position="22"/>
    </location>
</feature>
<organism evidence="2 3">
    <name type="scientific">Methylomonas lenta</name>
    <dbReference type="NCBI Taxonomy" id="980561"/>
    <lineage>
        <taxon>Bacteria</taxon>
        <taxon>Pseudomonadati</taxon>
        <taxon>Pseudomonadota</taxon>
        <taxon>Gammaproteobacteria</taxon>
        <taxon>Methylococcales</taxon>
        <taxon>Methylococcaceae</taxon>
        <taxon>Methylomonas</taxon>
    </lineage>
</organism>
<gene>
    <name evidence="2" type="ORF">A1359_10360</name>
</gene>
<keyword evidence="1" id="KW-0732">Signal</keyword>
<dbReference type="AlphaFoldDB" id="A0A177N9J7"/>
<accession>A0A177N9J7</accession>
<evidence type="ECO:0000313" key="3">
    <source>
        <dbReference type="Proteomes" id="UP000078476"/>
    </source>
</evidence>
<proteinExistence type="predicted"/>
<protein>
    <submittedName>
        <fullName evidence="2">Uncharacterized protein</fullName>
    </submittedName>
</protein>
<name>A0A177N9J7_9GAMM</name>
<reference evidence="2 3" key="1">
    <citation type="submission" date="2016-03" db="EMBL/GenBank/DDBJ databases">
        <authorList>
            <person name="Ploux O."/>
        </authorList>
    </citation>
    <scope>NUCLEOTIDE SEQUENCE [LARGE SCALE GENOMIC DNA]</scope>
    <source>
        <strain evidence="2 3">R-45370</strain>
    </source>
</reference>
<dbReference type="RefSeq" id="WP_066982917.1">
    <property type="nucleotide sequence ID" value="NZ_LUUI01000108.1"/>
</dbReference>
<sequence>MKTYTFLWLLLMIMAAASTSNAQPVSANRPKLTINGPKVVAESDTLTSIFQRCAEVDPDASYLIPKQFGGRTEASGSGAYGYQPAADCPYWVVDFLMNRYSNTWVTESGMTIREYVFFKGDAFDLPSSSGVGTRPIVEEDCKRLEVDLLIYRKDPNENTFKMIKTGAGRFGSWNNTNQTCSLVGLPGLHSERAPTSNMLKIRIAVRVKLRGSWQQAAAYATLAPPN</sequence>
<evidence type="ECO:0000256" key="1">
    <source>
        <dbReference type="SAM" id="SignalP"/>
    </source>
</evidence>